<evidence type="ECO:0000313" key="2">
    <source>
        <dbReference type="Proteomes" id="UP000504637"/>
    </source>
</evidence>
<feature type="region of interest" description="Disordered" evidence="1">
    <location>
        <begin position="122"/>
        <end position="162"/>
    </location>
</feature>
<dbReference type="Proteomes" id="UP000504637">
    <property type="component" value="Unplaced"/>
</dbReference>
<sequence>MHLMLRRVAIHAIRDGNQSVGAWNTIATSSLPRPHMTVHNTSGVTRADARRSSWSMENICNIRTRMRCTNEREGRPTVSMRHPTIWVPQARFIDGPSRLRRSWWNQSSLFLLDLKRLHNIKHKKKNPQNQEQSLPLSCPPMARDQGYTSIPLRPKLVNPSHT</sequence>
<dbReference type="AlphaFoldDB" id="A0A6J3LVG6"/>
<evidence type="ECO:0000313" key="3">
    <source>
        <dbReference type="RefSeq" id="XP_033456791.1"/>
    </source>
</evidence>
<keyword evidence="2" id="KW-1185">Reference proteome</keyword>
<proteinExistence type="predicted"/>
<name>A0A6J3LVG6_9PEZI</name>
<gene>
    <name evidence="3" type="ORF">K489DRAFT_58197</name>
</gene>
<evidence type="ECO:0000256" key="1">
    <source>
        <dbReference type="SAM" id="MobiDB-lite"/>
    </source>
</evidence>
<dbReference type="RefSeq" id="XP_033456791.1">
    <property type="nucleotide sequence ID" value="XM_033608732.1"/>
</dbReference>
<organism evidence="3">
    <name type="scientific">Dissoconium aciculare CBS 342.82</name>
    <dbReference type="NCBI Taxonomy" id="1314786"/>
    <lineage>
        <taxon>Eukaryota</taxon>
        <taxon>Fungi</taxon>
        <taxon>Dikarya</taxon>
        <taxon>Ascomycota</taxon>
        <taxon>Pezizomycotina</taxon>
        <taxon>Dothideomycetes</taxon>
        <taxon>Dothideomycetidae</taxon>
        <taxon>Mycosphaerellales</taxon>
        <taxon>Dissoconiaceae</taxon>
        <taxon>Dissoconium</taxon>
    </lineage>
</organism>
<dbReference type="GeneID" id="54366532"/>
<reference evidence="3" key="1">
    <citation type="submission" date="2020-01" db="EMBL/GenBank/DDBJ databases">
        <authorList>
            <consortium name="DOE Joint Genome Institute"/>
            <person name="Haridas S."/>
            <person name="Albert R."/>
            <person name="Binder M."/>
            <person name="Bloem J."/>
            <person name="Labutti K."/>
            <person name="Salamov A."/>
            <person name="Andreopoulos B."/>
            <person name="Baker S.E."/>
            <person name="Barry K."/>
            <person name="Bills G."/>
            <person name="Bluhm B.H."/>
            <person name="Cannon C."/>
            <person name="Castanera R."/>
            <person name="Culley D.E."/>
            <person name="Daum C."/>
            <person name="Ezra D."/>
            <person name="Gonzalez J.B."/>
            <person name="Henrissat B."/>
            <person name="Kuo A."/>
            <person name="Liang C."/>
            <person name="Lipzen A."/>
            <person name="Lutzoni F."/>
            <person name="Magnuson J."/>
            <person name="Mondo S."/>
            <person name="Nolan M."/>
            <person name="Ohm R."/>
            <person name="Pangilinan J."/>
            <person name="Park H.-J."/>
            <person name="Ramirez L."/>
            <person name="Alfaro M."/>
            <person name="Sun H."/>
            <person name="Tritt A."/>
            <person name="Yoshinaga Y."/>
            <person name="Zwiers L.-H."/>
            <person name="Turgeon B.G."/>
            <person name="Goodwin S.B."/>
            <person name="Spatafora J.W."/>
            <person name="Crous P.W."/>
            <person name="Grigoriev I.V."/>
        </authorList>
    </citation>
    <scope>NUCLEOTIDE SEQUENCE</scope>
    <source>
        <strain evidence="3">CBS 342.82</strain>
    </source>
</reference>
<reference evidence="3" key="3">
    <citation type="submission" date="2025-08" db="UniProtKB">
        <authorList>
            <consortium name="RefSeq"/>
        </authorList>
    </citation>
    <scope>IDENTIFICATION</scope>
    <source>
        <strain evidence="3">CBS 342.82</strain>
    </source>
</reference>
<reference evidence="3" key="2">
    <citation type="submission" date="2020-04" db="EMBL/GenBank/DDBJ databases">
        <authorList>
            <consortium name="NCBI Genome Project"/>
        </authorList>
    </citation>
    <scope>NUCLEOTIDE SEQUENCE</scope>
    <source>
        <strain evidence="3">CBS 342.82</strain>
    </source>
</reference>
<accession>A0A6J3LVG6</accession>
<protein>
    <submittedName>
        <fullName evidence="3">Uncharacterized protein</fullName>
    </submittedName>
</protein>